<protein>
    <submittedName>
        <fullName evidence="1">Uncharacterized protein</fullName>
    </submittedName>
</protein>
<dbReference type="AlphaFoldDB" id="A0A8J5TQG0"/>
<gene>
    <name evidence="1" type="ORF">Forpe1208_v010979</name>
</gene>
<evidence type="ECO:0000313" key="2">
    <source>
        <dbReference type="Proteomes" id="UP000694050"/>
    </source>
</evidence>
<proteinExistence type="predicted"/>
<reference evidence="1" key="1">
    <citation type="submission" date="2021-04" db="EMBL/GenBank/DDBJ databases">
        <title>First draft genome resource for Brassicaceae pathogens Fusarium oxysporum f. sp. raphani and Fusarium oxysporum f. sp. rapae.</title>
        <authorList>
            <person name="Asai S."/>
        </authorList>
    </citation>
    <scope>NUCLEOTIDE SEQUENCE</scope>
    <source>
        <strain evidence="1">Tf1208</strain>
    </source>
</reference>
<evidence type="ECO:0000313" key="1">
    <source>
        <dbReference type="EMBL" id="KAG7409790.1"/>
    </source>
</evidence>
<dbReference type="EMBL" id="JAELUQ010000008">
    <property type="protein sequence ID" value="KAG7409790.1"/>
    <property type="molecule type" value="Genomic_DNA"/>
</dbReference>
<comment type="caution">
    <text evidence="1">The sequence shown here is derived from an EMBL/GenBank/DDBJ whole genome shotgun (WGS) entry which is preliminary data.</text>
</comment>
<dbReference type="Proteomes" id="UP000694050">
    <property type="component" value="Unassembled WGS sequence"/>
</dbReference>
<accession>A0A8J5TQG0</accession>
<sequence length="135" mass="16571">MNCNTDPYLLGRQFQRFRQDNPDNTSEFTWTGYDLYYFTFCPLSASEQSEKRHPLEWRHDPLRLRSSRAHWRTLMAQQHPYDDAMEEWLSNWRQHILEEWREERAVNEKGFWKRFWGQLSIGFARDGTERHDLVS</sequence>
<organism evidence="1 2">
    <name type="scientific">Fusarium oxysporum f. sp. rapae</name>
    <dbReference type="NCBI Taxonomy" id="485398"/>
    <lineage>
        <taxon>Eukaryota</taxon>
        <taxon>Fungi</taxon>
        <taxon>Dikarya</taxon>
        <taxon>Ascomycota</taxon>
        <taxon>Pezizomycotina</taxon>
        <taxon>Sordariomycetes</taxon>
        <taxon>Hypocreomycetidae</taxon>
        <taxon>Hypocreales</taxon>
        <taxon>Nectriaceae</taxon>
        <taxon>Fusarium</taxon>
        <taxon>Fusarium oxysporum species complex</taxon>
    </lineage>
</organism>
<name>A0A8J5TQG0_FUSOX</name>